<keyword evidence="7" id="KW-1185">Reference proteome</keyword>
<evidence type="ECO:0000313" key="6">
    <source>
        <dbReference type="EMBL" id="KDA00148.1"/>
    </source>
</evidence>
<protein>
    <submittedName>
        <fullName evidence="6">Threonine aldolase, low-specificity</fullName>
    </submittedName>
</protein>
<dbReference type="STRING" id="1280954.HPO_02002"/>
<comment type="subunit">
    <text evidence="3">Homotetramer.</text>
</comment>
<keyword evidence="4" id="KW-0663">Pyridoxal phosphate</keyword>
<proteinExistence type="inferred from homology"/>
<dbReference type="InterPro" id="IPR015424">
    <property type="entry name" value="PyrdxlP-dep_Trfase"/>
</dbReference>
<dbReference type="EMBL" id="ARYM01000002">
    <property type="protein sequence ID" value="KDA00148.1"/>
    <property type="molecule type" value="Genomic_DNA"/>
</dbReference>
<evidence type="ECO:0000256" key="1">
    <source>
        <dbReference type="ARBA" id="ARBA00001933"/>
    </source>
</evidence>
<dbReference type="InterPro" id="IPR015421">
    <property type="entry name" value="PyrdxlP-dep_Trfase_major"/>
</dbReference>
<dbReference type="Pfam" id="PF01212">
    <property type="entry name" value="Beta_elim_lyase"/>
    <property type="match status" value="1"/>
</dbReference>
<evidence type="ECO:0000313" key="7">
    <source>
        <dbReference type="Proteomes" id="UP000027100"/>
    </source>
</evidence>
<dbReference type="Gene3D" id="3.40.640.10">
    <property type="entry name" value="Type I PLP-dependent aspartate aminotransferase-like (Major domain)"/>
    <property type="match status" value="1"/>
</dbReference>
<dbReference type="PANTHER" id="PTHR48097">
    <property type="entry name" value="L-THREONINE ALDOLASE-RELATED"/>
    <property type="match status" value="1"/>
</dbReference>
<gene>
    <name evidence="6" type="ORF">HPO_02002</name>
</gene>
<dbReference type="OrthoDB" id="9774495at2"/>
<dbReference type="GO" id="GO:0016829">
    <property type="term" value="F:lyase activity"/>
    <property type="evidence" value="ECO:0007669"/>
    <property type="project" value="InterPro"/>
</dbReference>
<dbReference type="Gene3D" id="3.90.1150.10">
    <property type="entry name" value="Aspartate Aminotransferase, domain 1"/>
    <property type="match status" value="1"/>
</dbReference>
<dbReference type="Proteomes" id="UP000027100">
    <property type="component" value="Unassembled WGS sequence"/>
</dbReference>
<comment type="caution">
    <text evidence="6">The sequence shown here is derived from an EMBL/GenBank/DDBJ whole genome shotgun (WGS) entry which is preliminary data.</text>
</comment>
<feature type="domain" description="Aromatic amino acid beta-eliminating lyase/threonine aldolase" evidence="5">
    <location>
        <begin position="3"/>
        <end position="296"/>
    </location>
</feature>
<sequence length="345" mass="36876">MNFSSDTAAPAHPSVLEAMMRANAGPAPSYGADKITARVRTQLARVFETEDFDFWITPSGTAANALALACFCPPIASVICHQEAHIQMDERGAVEFFTGGGRLHLLPGEGAKISFDVFKDYLDEFDPSFVHGTPPAVLSLTNLTECGTAYTPDEVARFARRAKGGGLAVHMDGARFGNALVHTGASPAEMSWKAGVDVLTLGLTKTGALSCDIIILFGAAKAKGKELRARAKRAGHMPAKMRFLAAQAEAMLEGGLWLGLSAHANAMAQKLAAVFREDGIELAFDVQGNEVFALLDAHDIDKLQEDGAAFYAEWPGGSSRFVCSWATAEAEIDAVRETLKRAMRK</sequence>
<dbReference type="PATRIC" id="fig|1280954.3.peg.410"/>
<dbReference type="RefSeq" id="WP_035593877.1">
    <property type="nucleotide sequence ID" value="NZ_ARYM01000002.1"/>
</dbReference>
<dbReference type="PANTHER" id="PTHR48097:SF5">
    <property type="entry name" value="LOW SPECIFICITY L-THREONINE ALDOLASE"/>
    <property type="match status" value="1"/>
</dbReference>
<evidence type="ECO:0000256" key="3">
    <source>
        <dbReference type="ARBA" id="ARBA00011881"/>
    </source>
</evidence>
<comment type="similarity">
    <text evidence="2">Belongs to the threonine aldolase family.</text>
</comment>
<name>A0A062VI45_9PROT</name>
<dbReference type="GO" id="GO:0006520">
    <property type="term" value="P:amino acid metabolic process"/>
    <property type="evidence" value="ECO:0007669"/>
    <property type="project" value="InterPro"/>
</dbReference>
<dbReference type="AlphaFoldDB" id="A0A062VI45"/>
<reference evidence="6 7" key="1">
    <citation type="journal article" date="2014" name="Antonie Van Leeuwenhoek">
        <title>Hyphomonas beringensis sp. nov. and Hyphomonas chukchiensis sp. nov., isolated from surface seawater of the Bering Sea and Chukchi Sea.</title>
        <authorList>
            <person name="Li C."/>
            <person name="Lai Q."/>
            <person name="Li G."/>
            <person name="Dong C."/>
            <person name="Wang J."/>
            <person name="Liao Y."/>
            <person name="Shao Z."/>
        </authorList>
    </citation>
    <scope>NUCLEOTIDE SEQUENCE [LARGE SCALE GENOMIC DNA]</scope>
    <source>
        <strain evidence="6 7">PS728</strain>
    </source>
</reference>
<dbReference type="InterPro" id="IPR015422">
    <property type="entry name" value="PyrdxlP-dep_Trfase_small"/>
</dbReference>
<dbReference type="eggNOG" id="COG2008">
    <property type="taxonomic scope" value="Bacteria"/>
</dbReference>
<dbReference type="InterPro" id="IPR001597">
    <property type="entry name" value="ArAA_b-elim_lyase/Thr_aldolase"/>
</dbReference>
<evidence type="ECO:0000256" key="2">
    <source>
        <dbReference type="ARBA" id="ARBA00006966"/>
    </source>
</evidence>
<dbReference type="SUPFAM" id="SSF53383">
    <property type="entry name" value="PLP-dependent transferases"/>
    <property type="match status" value="1"/>
</dbReference>
<comment type="cofactor">
    <cofactor evidence="1">
        <name>pyridoxal 5'-phosphate</name>
        <dbReference type="ChEBI" id="CHEBI:597326"/>
    </cofactor>
</comment>
<organism evidence="6 7">
    <name type="scientific">Hyphomonas polymorpha PS728</name>
    <dbReference type="NCBI Taxonomy" id="1280954"/>
    <lineage>
        <taxon>Bacteria</taxon>
        <taxon>Pseudomonadati</taxon>
        <taxon>Pseudomonadota</taxon>
        <taxon>Alphaproteobacteria</taxon>
        <taxon>Hyphomonadales</taxon>
        <taxon>Hyphomonadaceae</taxon>
        <taxon>Hyphomonas</taxon>
    </lineage>
</organism>
<accession>A0A062VI45</accession>
<evidence type="ECO:0000256" key="4">
    <source>
        <dbReference type="ARBA" id="ARBA00022898"/>
    </source>
</evidence>
<evidence type="ECO:0000259" key="5">
    <source>
        <dbReference type="Pfam" id="PF01212"/>
    </source>
</evidence>